<reference evidence="3 4" key="1">
    <citation type="journal article" date="2018" name="Sci. Rep.">
        <title>Genomic signatures of local adaptation to the degree of environmental predictability in rotifers.</title>
        <authorList>
            <person name="Franch-Gras L."/>
            <person name="Hahn C."/>
            <person name="Garcia-Roger E.M."/>
            <person name="Carmona M.J."/>
            <person name="Serra M."/>
            <person name="Gomez A."/>
        </authorList>
    </citation>
    <scope>NUCLEOTIDE SEQUENCE [LARGE SCALE GENOMIC DNA]</scope>
    <source>
        <strain evidence="3">HYR1</strain>
    </source>
</reference>
<dbReference type="Proteomes" id="UP000276133">
    <property type="component" value="Unassembled WGS sequence"/>
</dbReference>
<keyword evidence="4" id="KW-1185">Reference proteome</keyword>
<dbReference type="EMBL" id="REGN01007293">
    <property type="protein sequence ID" value="RNA06768.1"/>
    <property type="molecule type" value="Genomic_DNA"/>
</dbReference>
<dbReference type="Gene3D" id="3.60.10.10">
    <property type="entry name" value="Endonuclease/exonuclease/phosphatase"/>
    <property type="match status" value="1"/>
</dbReference>
<keyword evidence="3" id="KW-0548">Nucleotidyltransferase</keyword>
<dbReference type="GO" id="GO:0003964">
    <property type="term" value="F:RNA-directed DNA polymerase activity"/>
    <property type="evidence" value="ECO:0007669"/>
    <property type="project" value="UniProtKB-KW"/>
</dbReference>
<keyword evidence="3" id="KW-0695">RNA-directed DNA polymerase</keyword>
<keyword evidence="1" id="KW-0175">Coiled coil</keyword>
<evidence type="ECO:0000313" key="3">
    <source>
        <dbReference type="EMBL" id="RNA06768.1"/>
    </source>
</evidence>
<name>A0A3M7Q737_BRAPC</name>
<dbReference type="Pfam" id="PF14529">
    <property type="entry name" value="Exo_endo_phos_2"/>
    <property type="match status" value="1"/>
</dbReference>
<keyword evidence="3" id="KW-0808">Transferase</keyword>
<accession>A0A3M7Q737</accession>
<proteinExistence type="predicted"/>
<dbReference type="AlphaFoldDB" id="A0A3M7Q737"/>
<organism evidence="3 4">
    <name type="scientific">Brachionus plicatilis</name>
    <name type="common">Marine rotifer</name>
    <name type="synonym">Brachionus muelleri</name>
    <dbReference type="NCBI Taxonomy" id="10195"/>
    <lineage>
        <taxon>Eukaryota</taxon>
        <taxon>Metazoa</taxon>
        <taxon>Spiralia</taxon>
        <taxon>Gnathifera</taxon>
        <taxon>Rotifera</taxon>
        <taxon>Eurotatoria</taxon>
        <taxon>Monogononta</taxon>
        <taxon>Pseudotrocha</taxon>
        <taxon>Ploima</taxon>
        <taxon>Brachionidae</taxon>
        <taxon>Brachionus</taxon>
    </lineage>
</organism>
<protein>
    <submittedName>
        <fullName evidence="3">RNA-directed DNA polymerase from mobile element jockey-like</fullName>
    </submittedName>
</protein>
<comment type="caution">
    <text evidence="3">The sequence shown here is derived from an EMBL/GenBank/DDBJ whole genome shotgun (WGS) entry which is preliminary data.</text>
</comment>
<evidence type="ECO:0000256" key="1">
    <source>
        <dbReference type="SAM" id="Coils"/>
    </source>
</evidence>
<feature type="domain" description="Endonuclease/exonuclease/phosphatase" evidence="2">
    <location>
        <begin position="219"/>
        <end position="310"/>
    </location>
</feature>
<evidence type="ECO:0000313" key="4">
    <source>
        <dbReference type="Proteomes" id="UP000276133"/>
    </source>
</evidence>
<feature type="coiled-coil region" evidence="1">
    <location>
        <begin position="28"/>
        <end position="69"/>
    </location>
</feature>
<evidence type="ECO:0000259" key="2">
    <source>
        <dbReference type="Pfam" id="PF14529"/>
    </source>
</evidence>
<dbReference type="InterPro" id="IPR036691">
    <property type="entry name" value="Endo/exonu/phosph_ase_sf"/>
</dbReference>
<sequence length="401" mass="46399">MEDYIPQANWPVCPPATASVTKTSYIWLQQISTAMSNIQTRVRLLEDENKSQAIELSNLRTELNELKNISPNSNIRKFVTKQRQKKRSRYENNLIISGLVESTDVNEEEKVKEDQAKVEVKLETLGVNKTNCKRIAILKSKRLTQVKVDEQSTNTRPALLIVELKDNGSKQTEEFRNVYINQDRTLSERAHERYLRETKKERNSQLTHLETVDGITLIYKMENAVKRALDSKKCNGILVTGDFNFPYIKYHTDGYVAVYGPNDSPGNLFIDMLNNESLSQTVHFPTFRKADGSMTNTLDYVITESPDRVSLLKETPPLAAWMTHELLNLIKIKKTLWHQLQSTWGKNREIEAKYKKVKREIEKKSRYSIKAFEIDLASDKNNPKHLFAYINSKQTIKKRIS</sequence>
<gene>
    <name evidence="3" type="ORF">BpHYR1_048607</name>
</gene>
<dbReference type="InterPro" id="IPR005135">
    <property type="entry name" value="Endo/exonuclease/phosphatase"/>
</dbReference>